<organism evidence="1">
    <name type="scientific">Diabrotica virgifera virgifera</name>
    <name type="common">western corn rootworm</name>
    <dbReference type="NCBI Taxonomy" id="50390"/>
    <lineage>
        <taxon>Eukaryota</taxon>
        <taxon>Metazoa</taxon>
        <taxon>Ecdysozoa</taxon>
        <taxon>Arthropoda</taxon>
        <taxon>Hexapoda</taxon>
        <taxon>Insecta</taxon>
        <taxon>Pterygota</taxon>
        <taxon>Neoptera</taxon>
        <taxon>Endopterygota</taxon>
        <taxon>Coleoptera</taxon>
        <taxon>Polyphaga</taxon>
        <taxon>Cucujiformia</taxon>
        <taxon>Chrysomeloidea</taxon>
        <taxon>Chrysomelidae</taxon>
        <taxon>Galerucinae</taxon>
        <taxon>Diabroticina</taxon>
        <taxon>Diabroticites</taxon>
        <taxon>Diabrotica</taxon>
    </lineage>
</organism>
<dbReference type="Gene3D" id="3.60.10.10">
    <property type="entry name" value="Endonuclease/exonuclease/phosphatase"/>
    <property type="match status" value="2"/>
</dbReference>
<protein>
    <submittedName>
        <fullName evidence="1">Uncharacterized protein LOC114348277</fullName>
    </submittedName>
</protein>
<dbReference type="PANTHER" id="PTHR23227">
    <property type="entry name" value="BUCENTAUR RELATED"/>
    <property type="match status" value="1"/>
</dbReference>
<dbReference type="PANTHER" id="PTHR23227:SF83">
    <property type="entry name" value="ENDONUCLEASE_EXONUCLEASE_PHOSPHATASE DOMAIN-CONTAINING PROTEIN"/>
    <property type="match status" value="1"/>
</dbReference>
<dbReference type="AlphaFoldDB" id="A0A6P7GZ28"/>
<accession>A0A6P7GZ28</accession>
<proteinExistence type="predicted"/>
<dbReference type="InParanoid" id="A0A6P7GZ28"/>
<dbReference type="InterPro" id="IPR036691">
    <property type="entry name" value="Endo/exonu/phosph_ase_sf"/>
</dbReference>
<evidence type="ECO:0000313" key="1">
    <source>
        <dbReference type="RefSeq" id="XP_028154674.1"/>
    </source>
</evidence>
<sequence>MDAKGREIADFMQRRRIGIFCVQETRWKGIKLRNYQDKCKLIYSSANSKGRNRENEEFCSALDCEMLEIPVEVGKKCFIGGDLNGHIGREAAVTEIVHGGWEIGIRNNKANSVTDFVDALDLAVINTFFMNTEN</sequence>
<gene>
    <name evidence="1" type="primary">LOC114348277</name>
</gene>
<dbReference type="SUPFAM" id="SSF56219">
    <property type="entry name" value="DNase I-like"/>
    <property type="match status" value="1"/>
</dbReference>
<name>A0A6P7GZ28_DIAVI</name>
<feature type="non-terminal residue" evidence="1">
    <location>
        <position position="134"/>
    </location>
</feature>
<dbReference type="RefSeq" id="XP_028154674.1">
    <property type="nucleotide sequence ID" value="XM_028298873.1"/>
</dbReference>
<dbReference type="InterPro" id="IPR027124">
    <property type="entry name" value="Swc5/CFDP1/2"/>
</dbReference>
<reference evidence="1" key="1">
    <citation type="submission" date="2025-08" db="UniProtKB">
        <authorList>
            <consortium name="RefSeq"/>
        </authorList>
    </citation>
    <scope>IDENTIFICATION</scope>
    <source>
        <tissue evidence="1">Whole insect</tissue>
    </source>
</reference>